<reference evidence="1 2" key="1">
    <citation type="journal article" date="2012" name="Front. Microbiol.">
        <title>Draft Genome Sequence of the Virulent Strain 01-B526 of the Fish Pathogen Aeromonas salmonicida.</title>
        <authorList>
            <person name="Charette S.J."/>
            <person name="Brochu F."/>
            <person name="Boyle B."/>
            <person name="Filion G."/>
            <person name="Tanaka K.H."/>
            <person name="Derome N."/>
        </authorList>
    </citation>
    <scope>NUCLEOTIDE SEQUENCE [LARGE SCALE GENOMIC DNA]</scope>
    <source>
        <strain evidence="1 2">01-B526</strain>
    </source>
</reference>
<gene>
    <name evidence="1" type="ORF">IYQ_21168</name>
</gene>
<accession>A0ABP2MV60</accession>
<dbReference type="Gene3D" id="1.10.238.160">
    <property type="match status" value="1"/>
</dbReference>
<protein>
    <recommendedName>
        <fullName evidence="3">AlpA family phage regulatory protein</fullName>
    </recommendedName>
</protein>
<dbReference type="Proteomes" id="UP000006428">
    <property type="component" value="Unassembled WGS sequence"/>
</dbReference>
<dbReference type="InterPro" id="IPR009061">
    <property type="entry name" value="DNA-bd_dom_put_sf"/>
</dbReference>
<evidence type="ECO:0008006" key="3">
    <source>
        <dbReference type="Google" id="ProtNLM"/>
    </source>
</evidence>
<dbReference type="SUPFAM" id="SSF46955">
    <property type="entry name" value="Putative DNA-binding domain"/>
    <property type="match status" value="1"/>
</dbReference>
<evidence type="ECO:0000313" key="1">
    <source>
        <dbReference type="EMBL" id="EHI50476.1"/>
    </source>
</evidence>
<comment type="caution">
    <text evidence="1">The sequence shown here is derived from an EMBL/GenBank/DDBJ whole genome shotgun (WGS) entry which is preliminary data.</text>
</comment>
<evidence type="ECO:0000313" key="2">
    <source>
        <dbReference type="Proteomes" id="UP000006428"/>
    </source>
</evidence>
<sequence>MITPATTRHVKEQQTMSLKSEFALPKEGFVRVDTLAKVLGIAVVTVWRWSAKGTFPKPVKLSERVTAWRAEEVRSWMNAQGKAA</sequence>
<organism evidence="1 2">
    <name type="scientific">Aeromonas salmonicida subsp. salmonicida 01-B526</name>
    <dbReference type="NCBI Taxonomy" id="1076135"/>
    <lineage>
        <taxon>Bacteria</taxon>
        <taxon>Pseudomonadati</taxon>
        <taxon>Pseudomonadota</taxon>
        <taxon>Gammaproteobacteria</taxon>
        <taxon>Aeromonadales</taxon>
        <taxon>Aeromonadaceae</taxon>
        <taxon>Aeromonas</taxon>
    </lineage>
</organism>
<dbReference type="EMBL" id="AGVO01000087">
    <property type="protein sequence ID" value="EHI50476.1"/>
    <property type="molecule type" value="Genomic_DNA"/>
</dbReference>
<dbReference type="Pfam" id="PF05930">
    <property type="entry name" value="Phage_AlpA"/>
    <property type="match status" value="1"/>
</dbReference>
<proteinExistence type="predicted"/>
<dbReference type="InterPro" id="IPR010260">
    <property type="entry name" value="AlpA"/>
</dbReference>
<name>A0ABP2MV60_AERSS</name>
<keyword evidence="2" id="KW-1185">Reference proteome</keyword>